<sequence length="807" mass="86196">MHVIMCFRTRLLIRDQCLPPRCLRHRGVGGATRGCGRRRLCPQPLLASSKPDVKDTTSIISEMNEWTKVVTFDTHSSRNTKYIVSEGTSLPEVFFDFWKAVSGAIDQHRATPENRSFRKVLMFVAPFCEELRDYETMEHAHQLLQQSACDGGCQDFGTYITHSHYHPNYRHRPKPKQSRMASRHSPHPAFSIDVVYRKGGLKSLASIRDSSEEAEARQGTRVKSTPARTAPLRADPSPEDRKKSEIARKIRQEEWAAKTRSSLEHAYGMAASYGREEAEHGVGSSMWAHQHVLAGRGVPESSVEILQATQEWLTEVLKDAAASDAAAATLKAEEAATAEAGDGKKKQSPPTAAATTTSPPPSSALAAVMSAGKGRPLYSRTGTGGGLDTERSTSFSPPTAAEAIAAAAAAALEEEEAAAAAGGARGAAARMTTTTTTTSGRTSSSVASRTASATAVPDAHLSSESGSDENENREQQQQQQSTQPRHHTPSVRFRAATTTVAGGIKQAFAHAAELVTVHHHREESRPAAAAAASGDGGDSDAGASGSQDISVEAQLLETREEDNVNGGVAVEELAAETEGQGGDEEASGKAAEPPLLPGKELVKRMKNISQYVVARSKTAEEAYSDTWEVVMEMADRAASRGCDVPTEDYTSSSAPCYGALLVTPDLATYSSDTFLRFQETLNRGLKHLPMEHDISVEAFHPEAVSDASPLDHRFTRSPFPTLHVCYHGLREEGTALNPRVAAASERRRKKKKKPAASKGLGSLSSSSSSSPGATPSNSSSGSSRGGGRRRTDQSGDGASTGGEAERQ</sequence>
<dbReference type="Proteomes" id="UP000002630">
    <property type="component" value="Unassembled WGS sequence"/>
</dbReference>
<feature type="compositionally biased region" description="Basic and acidic residues" evidence="1">
    <location>
        <begin position="209"/>
        <end position="218"/>
    </location>
</feature>
<feature type="compositionally biased region" description="Basic residues" evidence="1">
    <location>
        <begin position="746"/>
        <end position="755"/>
    </location>
</feature>
<proteinExistence type="predicted"/>
<evidence type="ECO:0000313" key="2">
    <source>
        <dbReference type="EMBL" id="CBJ31484.1"/>
    </source>
</evidence>
<dbReference type="EMBL" id="FN649760">
    <property type="protein sequence ID" value="CBJ31484.1"/>
    <property type="molecule type" value="Genomic_DNA"/>
</dbReference>
<feature type="region of interest" description="Disordered" evidence="1">
    <location>
        <begin position="421"/>
        <end position="490"/>
    </location>
</feature>
<reference evidence="2 3" key="1">
    <citation type="journal article" date="2010" name="Nature">
        <title>The Ectocarpus genome and the independent evolution of multicellularity in brown algae.</title>
        <authorList>
            <person name="Cock J.M."/>
            <person name="Sterck L."/>
            <person name="Rouze P."/>
            <person name="Scornet D."/>
            <person name="Allen A.E."/>
            <person name="Amoutzias G."/>
            <person name="Anthouard V."/>
            <person name="Artiguenave F."/>
            <person name="Aury J.M."/>
            <person name="Badger J.H."/>
            <person name="Beszteri B."/>
            <person name="Billiau K."/>
            <person name="Bonnet E."/>
            <person name="Bothwell J.H."/>
            <person name="Bowler C."/>
            <person name="Boyen C."/>
            <person name="Brownlee C."/>
            <person name="Carrano C.J."/>
            <person name="Charrier B."/>
            <person name="Cho G.Y."/>
            <person name="Coelho S.M."/>
            <person name="Collen J."/>
            <person name="Corre E."/>
            <person name="Da Silva C."/>
            <person name="Delage L."/>
            <person name="Delaroque N."/>
            <person name="Dittami S.M."/>
            <person name="Doulbeau S."/>
            <person name="Elias M."/>
            <person name="Farnham G."/>
            <person name="Gachon C.M."/>
            <person name="Gschloessl B."/>
            <person name="Heesch S."/>
            <person name="Jabbari K."/>
            <person name="Jubin C."/>
            <person name="Kawai H."/>
            <person name="Kimura K."/>
            <person name="Kloareg B."/>
            <person name="Kupper F.C."/>
            <person name="Lang D."/>
            <person name="Le Bail A."/>
            <person name="Leblanc C."/>
            <person name="Lerouge P."/>
            <person name="Lohr M."/>
            <person name="Lopez P.J."/>
            <person name="Martens C."/>
            <person name="Maumus F."/>
            <person name="Michel G."/>
            <person name="Miranda-Saavedra D."/>
            <person name="Morales J."/>
            <person name="Moreau H."/>
            <person name="Motomura T."/>
            <person name="Nagasato C."/>
            <person name="Napoli C.A."/>
            <person name="Nelson D.R."/>
            <person name="Nyvall-Collen P."/>
            <person name="Peters A.F."/>
            <person name="Pommier C."/>
            <person name="Potin P."/>
            <person name="Poulain J."/>
            <person name="Quesneville H."/>
            <person name="Read B."/>
            <person name="Rensing S.A."/>
            <person name="Ritter A."/>
            <person name="Rousvoal S."/>
            <person name="Samanta M."/>
            <person name="Samson G."/>
            <person name="Schroeder D.C."/>
            <person name="Segurens B."/>
            <person name="Strittmatter M."/>
            <person name="Tonon T."/>
            <person name="Tregear J.W."/>
            <person name="Valentin K."/>
            <person name="von Dassow P."/>
            <person name="Yamagishi T."/>
            <person name="Van de Peer Y."/>
            <person name="Wincker P."/>
        </authorList>
    </citation>
    <scope>NUCLEOTIDE SEQUENCE [LARGE SCALE GENOMIC DNA]</scope>
    <source>
        <strain evidence="3">Ec32 / CCAP1310/4</strain>
    </source>
</reference>
<feature type="compositionally biased region" description="Low complexity" evidence="1">
    <location>
        <begin position="421"/>
        <end position="455"/>
    </location>
</feature>
<gene>
    <name evidence="2" type="ORF">Esi_0259_0036</name>
</gene>
<organism evidence="2 3">
    <name type="scientific">Ectocarpus siliculosus</name>
    <name type="common">Brown alga</name>
    <name type="synonym">Conferva siliculosa</name>
    <dbReference type="NCBI Taxonomy" id="2880"/>
    <lineage>
        <taxon>Eukaryota</taxon>
        <taxon>Sar</taxon>
        <taxon>Stramenopiles</taxon>
        <taxon>Ochrophyta</taxon>
        <taxon>PX clade</taxon>
        <taxon>Phaeophyceae</taxon>
        <taxon>Ectocarpales</taxon>
        <taxon>Ectocarpaceae</taxon>
        <taxon>Ectocarpus</taxon>
    </lineage>
</organism>
<feature type="region of interest" description="Disordered" evidence="1">
    <location>
        <begin position="333"/>
        <end position="397"/>
    </location>
</feature>
<evidence type="ECO:0000313" key="3">
    <source>
        <dbReference type="Proteomes" id="UP000002630"/>
    </source>
</evidence>
<dbReference type="AlphaFoldDB" id="D7FTV7"/>
<feature type="compositionally biased region" description="Low complexity" evidence="1">
    <location>
        <begin position="756"/>
        <end position="782"/>
    </location>
</feature>
<feature type="compositionally biased region" description="Low complexity" evidence="1">
    <location>
        <begin position="348"/>
        <end position="357"/>
    </location>
</feature>
<keyword evidence="3" id="KW-1185">Reference proteome</keyword>
<accession>D7FTV7</accession>
<name>D7FTV7_ECTSI</name>
<dbReference type="OrthoDB" id="10268060at2759"/>
<feature type="region of interest" description="Disordered" evidence="1">
    <location>
        <begin position="576"/>
        <end position="595"/>
    </location>
</feature>
<dbReference type="InParanoid" id="D7FTV7"/>
<feature type="region of interest" description="Disordered" evidence="1">
    <location>
        <begin position="206"/>
        <end position="247"/>
    </location>
</feature>
<feature type="region of interest" description="Disordered" evidence="1">
    <location>
        <begin position="164"/>
        <end position="185"/>
    </location>
</feature>
<evidence type="ECO:0000256" key="1">
    <source>
        <dbReference type="SAM" id="MobiDB-lite"/>
    </source>
</evidence>
<feature type="region of interest" description="Disordered" evidence="1">
    <location>
        <begin position="516"/>
        <end position="547"/>
    </location>
</feature>
<protein>
    <submittedName>
        <fullName evidence="2">Uncharacterized protein</fullName>
    </submittedName>
</protein>
<feature type="compositionally biased region" description="Basic and acidic residues" evidence="1">
    <location>
        <begin position="236"/>
        <end position="247"/>
    </location>
</feature>
<feature type="region of interest" description="Disordered" evidence="1">
    <location>
        <begin position="737"/>
        <end position="807"/>
    </location>
</feature>